<dbReference type="SUPFAM" id="SSF52540">
    <property type="entry name" value="P-loop containing nucleoside triphosphate hydrolases"/>
    <property type="match status" value="1"/>
</dbReference>
<dbReference type="InterPro" id="IPR027417">
    <property type="entry name" value="P-loop_NTPase"/>
</dbReference>
<evidence type="ECO:0000313" key="3">
    <source>
        <dbReference type="Proteomes" id="UP001220324"/>
    </source>
</evidence>
<dbReference type="InterPro" id="IPR053236">
    <property type="entry name" value="Cornifin"/>
</dbReference>
<gene>
    <name evidence="2" type="ORF">N7494_003137</name>
</gene>
<dbReference type="PANTHER" id="PTHR13884:SF16">
    <property type="entry name" value="AAA+ ATPASE DOMAIN-CONTAINING PROTEIN-RELATED"/>
    <property type="match status" value="1"/>
</dbReference>
<protein>
    <recommendedName>
        <fullName evidence="4">Zona occludens toxin N-terminal domain-containing protein</fullName>
    </recommendedName>
</protein>
<dbReference type="PANTHER" id="PTHR13884">
    <property type="entry name" value="DUF853 DOMAIN-CONTAINING PROTEIN"/>
    <property type="match status" value="1"/>
</dbReference>
<feature type="region of interest" description="Disordered" evidence="1">
    <location>
        <begin position="260"/>
        <end position="287"/>
    </location>
</feature>
<accession>A0AAD6D5A6</accession>
<evidence type="ECO:0008006" key="4">
    <source>
        <dbReference type="Google" id="ProtNLM"/>
    </source>
</evidence>
<dbReference type="AlphaFoldDB" id="A0AAD6D5A6"/>
<dbReference type="EMBL" id="JAQIZZ010000002">
    <property type="protein sequence ID" value="KAJ5553759.1"/>
    <property type="molecule type" value="Genomic_DNA"/>
</dbReference>
<sequence>MGVDPNLAYHLGLLKIDEFDDQNDDIVLAPIFTGPVLNQAAQTPSQFGLLGGLKIIEAPWISTSQNQLFEKDPRLFFNVSSPSSTFICGSQGSGKSHTLSCILEGCLIPSEAGRLLNPLTAVVFHYDTFICDNGGSPCEAAFLASHSQINVRVLCAPTNIKTIQGTYARFNMKVEPLQIDQANLNTKRMLDLMAVGQDKGPVPLYMHTVQRILREMRLLQQEHASQFDYQEFKRRVLGSDLLPGQIEPLKQRLETLESFMPSQQAKPPSGLKAKKGKSQATGSSWAPKPSQLTIIDLSCPCISPDTACSLFNICFEIFMEQDTQIGRIVALDEAHKYMKDSVEARSFTDTLLSTVRLQRHLGARILISTQEPTISSDLLSLCSVTIVHRFSSPAWLRALQSHVAAAALVKQFNGAATATTGEDSAVPEISAKLSLFYRIVNLRVGEALLFCPAAVLSTAAQSPSSRSPGISRLGAGYLVIKIRKRLTEDGGKASYRHRLQDEQNIERFNSKSTTCVTTRREVYNWSFNKGMSRYIQ</sequence>
<dbReference type="Gene3D" id="3.40.50.300">
    <property type="entry name" value="P-loop containing nucleotide triphosphate hydrolases"/>
    <property type="match status" value="1"/>
</dbReference>
<proteinExistence type="predicted"/>
<keyword evidence="3" id="KW-1185">Reference proteome</keyword>
<evidence type="ECO:0000256" key="1">
    <source>
        <dbReference type="SAM" id="MobiDB-lite"/>
    </source>
</evidence>
<evidence type="ECO:0000313" key="2">
    <source>
        <dbReference type="EMBL" id="KAJ5553759.1"/>
    </source>
</evidence>
<organism evidence="2 3">
    <name type="scientific">Penicillium frequentans</name>
    <dbReference type="NCBI Taxonomy" id="3151616"/>
    <lineage>
        <taxon>Eukaryota</taxon>
        <taxon>Fungi</taxon>
        <taxon>Dikarya</taxon>
        <taxon>Ascomycota</taxon>
        <taxon>Pezizomycotina</taxon>
        <taxon>Eurotiomycetes</taxon>
        <taxon>Eurotiomycetidae</taxon>
        <taxon>Eurotiales</taxon>
        <taxon>Aspergillaceae</taxon>
        <taxon>Penicillium</taxon>
    </lineage>
</organism>
<comment type="caution">
    <text evidence="2">The sequence shown here is derived from an EMBL/GenBank/DDBJ whole genome shotgun (WGS) entry which is preliminary data.</text>
</comment>
<name>A0AAD6D5A6_9EURO</name>
<reference evidence="2 3" key="1">
    <citation type="journal article" date="2023" name="IMA Fungus">
        <title>Comparative genomic study of the Penicillium genus elucidates a diverse pangenome and 15 lateral gene transfer events.</title>
        <authorList>
            <person name="Petersen C."/>
            <person name="Sorensen T."/>
            <person name="Nielsen M.R."/>
            <person name="Sondergaard T.E."/>
            <person name="Sorensen J.L."/>
            <person name="Fitzpatrick D.A."/>
            <person name="Frisvad J.C."/>
            <person name="Nielsen K.L."/>
        </authorList>
    </citation>
    <scope>NUCLEOTIDE SEQUENCE [LARGE SCALE GENOMIC DNA]</scope>
    <source>
        <strain evidence="2 3">IBT 35679</strain>
    </source>
</reference>
<dbReference type="Proteomes" id="UP001220324">
    <property type="component" value="Unassembled WGS sequence"/>
</dbReference>